<dbReference type="RefSeq" id="WP_067640064.1">
    <property type="nucleotide sequence ID" value="NZ_JAAXPI010000061.1"/>
</dbReference>
<feature type="region of interest" description="Disordered" evidence="1">
    <location>
        <begin position="69"/>
        <end position="94"/>
    </location>
</feature>
<dbReference type="InterPro" id="IPR052913">
    <property type="entry name" value="Glycopeptide_resist_protein"/>
</dbReference>
<sequence length="299" mass="33803">MGRTRPGRCRRSRRQRRRPQPPSRRPQLRQCVRQWWPIVAGTLATTGLLLGAYLEVPREQGASAALAVPDRPAPRRPDAAAQERPMSTYTTRFEPGEPRVRNIELAAQILDGHIVEPGTTFSFNDVVGPRTESRGYVPAPAIMGARLVKDVGGGICQVSTTLFNAVFRAGLDIERSRAHTMWMPEYPEGREAAVSYPQLDFTWKNDTDGPVRVQVAYTGSSLTVNLWGERKYEVRSRTSRRYGFKAYRTGVGRGRACVPMAGRRGFEIDVWRTLYSGGRKVRREKFHTEYRPQPKVTCL</sequence>
<evidence type="ECO:0000313" key="2">
    <source>
        <dbReference type="EMBL" id="NKZ07739.1"/>
    </source>
</evidence>
<reference evidence="2 3" key="1">
    <citation type="submission" date="2020-04" db="EMBL/GenBank/DDBJ databases">
        <title>MicrobeNet Type strains.</title>
        <authorList>
            <person name="Nicholson A.C."/>
        </authorList>
    </citation>
    <scope>NUCLEOTIDE SEQUENCE [LARGE SCALE GENOMIC DNA]</scope>
    <source>
        <strain evidence="2 3">ATCC BAA-277</strain>
    </source>
</reference>
<dbReference type="EMBL" id="JAAXPI010000061">
    <property type="protein sequence ID" value="NKZ07739.1"/>
    <property type="molecule type" value="Genomic_DNA"/>
</dbReference>
<dbReference type="InterPro" id="IPR007391">
    <property type="entry name" value="Vancomycin_resist_VanW"/>
</dbReference>
<keyword evidence="3" id="KW-1185">Reference proteome</keyword>
<gene>
    <name evidence="2" type="ORF">HGB48_28995</name>
</gene>
<dbReference type="PANTHER" id="PTHR35788:SF1">
    <property type="entry name" value="EXPORTED PROTEIN"/>
    <property type="match status" value="1"/>
</dbReference>
<evidence type="ECO:0000313" key="3">
    <source>
        <dbReference type="Proteomes" id="UP000579250"/>
    </source>
</evidence>
<dbReference type="AlphaFoldDB" id="A0A846Z431"/>
<dbReference type="Pfam" id="PF04294">
    <property type="entry name" value="VanW"/>
    <property type="match status" value="1"/>
</dbReference>
<name>A0A846Z431_9ACTN</name>
<dbReference type="PANTHER" id="PTHR35788">
    <property type="entry name" value="EXPORTED PROTEIN-RELATED"/>
    <property type="match status" value="1"/>
</dbReference>
<evidence type="ECO:0000256" key="1">
    <source>
        <dbReference type="SAM" id="MobiDB-lite"/>
    </source>
</evidence>
<dbReference type="Proteomes" id="UP000579250">
    <property type="component" value="Unassembled WGS sequence"/>
</dbReference>
<protein>
    <submittedName>
        <fullName evidence="2">VanW family protein</fullName>
    </submittedName>
</protein>
<accession>A0A846Z431</accession>
<feature type="compositionally biased region" description="Basic residues" evidence="1">
    <location>
        <begin position="1"/>
        <end position="19"/>
    </location>
</feature>
<proteinExistence type="predicted"/>
<comment type="caution">
    <text evidence="2">The sequence shown here is derived from an EMBL/GenBank/DDBJ whole genome shotgun (WGS) entry which is preliminary data.</text>
</comment>
<organism evidence="2 3">
    <name type="scientific">Actinomadura latina</name>
    <dbReference type="NCBI Taxonomy" id="163603"/>
    <lineage>
        <taxon>Bacteria</taxon>
        <taxon>Bacillati</taxon>
        <taxon>Actinomycetota</taxon>
        <taxon>Actinomycetes</taxon>
        <taxon>Streptosporangiales</taxon>
        <taxon>Thermomonosporaceae</taxon>
        <taxon>Actinomadura</taxon>
    </lineage>
</organism>
<feature type="region of interest" description="Disordered" evidence="1">
    <location>
        <begin position="1"/>
        <end position="26"/>
    </location>
</feature>